<reference evidence="1" key="1">
    <citation type="journal article" date="2023" name="IScience">
        <title>Live-bearing cockroach genome reveals convergent evolutionary mechanisms linked to viviparity in insects and beyond.</title>
        <authorList>
            <person name="Fouks B."/>
            <person name="Harrison M.C."/>
            <person name="Mikhailova A.A."/>
            <person name="Marchal E."/>
            <person name="English S."/>
            <person name="Carruthers M."/>
            <person name="Jennings E.C."/>
            <person name="Chiamaka E.L."/>
            <person name="Frigard R.A."/>
            <person name="Pippel M."/>
            <person name="Attardo G.M."/>
            <person name="Benoit J.B."/>
            <person name="Bornberg-Bauer E."/>
            <person name="Tobe S.S."/>
        </authorList>
    </citation>
    <scope>NUCLEOTIDE SEQUENCE</scope>
    <source>
        <strain evidence="1">Stay&amp;Tobe</strain>
    </source>
</reference>
<keyword evidence="2" id="KW-1185">Reference proteome</keyword>
<evidence type="ECO:0000313" key="1">
    <source>
        <dbReference type="EMBL" id="KAJ9596130.1"/>
    </source>
</evidence>
<reference evidence="1" key="2">
    <citation type="submission" date="2023-05" db="EMBL/GenBank/DDBJ databases">
        <authorList>
            <person name="Fouks B."/>
        </authorList>
    </citation>
    <scope>NUCLEOTIDE SEQUENCE</scope>
    <source>
        <strain evidence="1">Stay&amp;Tobe</strain>
        <tissue evidence="1">Testes</tissue>
    </source>
</reference>
<gene>
    <name evidence="1" type="ORF">L9F63_012714</name>
</gene>
<dbReference type="EMBL" id="JASPKZ010002294">
    <property type="protein sequence ID" value="KAJ9596130.1"/>
    <property type="molecule type" value="Genomic_DNA"/>
</dbReference>
<evidence type="ECO:0000313" key="2">
    <source>
        <dbReference type="Proteomes" id="UP001233999"/>
    </source>
</evidence>
<organism evidence="1 2">
    <name type="scientific">Diploptera punctata</name>
    <name type="common">Pacific beetle cockroach</name>
    <dbReference type="NCBI Taxonomy" id="6984"/>
    <lineage>
        <taxon>Eukaryota</taxon>
        <taxon>Metazoa</taxon>
        <taxon>Ecdysozoa</taxon>
        <taxon>Arthropoda</taxon>
        <taxon>Hexapoda</taxon>
        <taxon>Insecta</taxon>
        <taxon>Pterygota</taxon>
        <taxon>Neoptera</taxon>
        <taxon>Polyneoptera</taxon>
        <taxon>Dictyoptera</taxon>
        <taxon>Blattodea</taxon>
        <taxon>Blaberoidea</taxon>
        <taxon>Blaberidae</taxon>
        <taxon>Diplopterinae</taxon>
        <taxon>Diploptera</taxon>
    </lineage>
</organism>
<dbReference type="AlphaFoldDB" id="A0AAD8ACE3"/>
<dbReference type="Proteomes" id="UP001233999">
    <property type="component" value="Unassembled WGS sequence"/>
</dbReference>
<comment type="caution">
    <text evidence="1">The sequence shown here is derived from an EMBL/GenBank/DDBJ whole genome shotgun (WGS) entry which is preliminary data.</text>
</comment>
<protein>
    <submittedName>
        <fullName evidence="1">Uncharacterized protein</fullName>
    </submittedName>
</protein>
<sequence>ERLYLNSQSQPRYSHQSSVSIHSVDISNAAFAAASPPHYSICIFAAATSATQKTTPPTPASIYGPTIITTLTNHPYQPTGTKKILRLGNRGATHSWPKNCPPSTMLIAAVALSVATAALSTAVTSAASVVATATIYIYTATTPSITAINQPGQKKKYYVLETGAQRIPPSQQLHFPWLLPPYQLLLYLSTNRDKKNLVAGLFTLTSTACIYNLHHSSLTPVATASCDFRCI</sequence>
<accession>A0AAD8ACE3</accession>
<proteinExistence type="predicted"/>
<feature type="non-terminal residue" evidence="1">
    <location>
        <position position="231"/>
    </location>
</feature>
<feature type="non-terminal residue" evidence="1">
    <location>
        <position position="1"/>
    </location>
</feature>
<name>A0AAD8ACE3_DIPPU</name>